<dbReference type="InterPro" id="IPR015947">
    <property type="entry name" value="PUA-like_sf"/>
</dbReference>
<dbReference type="PANTHER" id="PTHR45660:SF46">
    <property type="entry name" value="HISTONE-LYSINE N-METHYLTRANSFERASE, H3 LYSINE-9 SPECIFIC SUVH6"/>
    <property type="match status" value="1"/>
</dbReference>
<dbReference type="Pfam" id="PF00856">
    <property type="entry name" value="SET"/>
    <property type="match status" value="1"/>
</dbReference>
<dbReference type="Proteomes" id="UP000626092">
    <property type="component" value="Unassembled WGS sequence"/>
</dbReference>
<dbReference type="OrthoDB" id="5792673at2759"/>
<name>A0A834HDA1_RHOSS</name>
<evidence type="ECO:0000256" key="6">
    <source>
        <dbReference type="ARBA" id="ARBA00023242"/>
    </source>
</evidence>
<dbReference type="InterPro" id="IPR046341">
    <property type="entry name" value="SET_dom_sf"/>
</dbReference>
<keyword evidence="6 7" id="KW-0539">Nucleus</keyword>
<evidence type="ECO:0000256" key="3">
    <source>
        <dbReference type="ARBA" id="ARBA00022603"/>
    </source>
</evidence>
<evidence type="ECO:0000256" key="5">
    <source>
        <dbReference type="ARBA" id="ARBA00022691"/>
    </source>
</evidence>
<keyword evidence="3" id="KW-0489">Methyltransferase</keyword>
<dbReference type="GO" id="GO:0005634">
    <property type="term" value="C:nucleus"/>
    <property type="evidence" value="ECO:0007669"/>
    <property type="project" value="UniProtKB-SubCell"/>
</dbReference>
<dbReference type="PROSITE" id="PS51015">
    <property type="entry name" value="YDG"/>
    <property type="match status" value="1"/>
</dbReference>
<evidence type="ECO:0000256" key="2">
    <source>
        <dbReference type="ARBA" id="ARBA00022454"/>
    </source>
</evidence>
<keyword evidence="4" id="KW-0808">Transferase</keyword>
<dbReference type="Gene3D" id="2.170.270.10">
    <property type="entry name" value="SET domain"/>
    <property type="match status" value="2"/>
</dbReference>
<comment type="subcellular location">
    <subcellularLocation>
        <location evidence="1">Chromosome</location>
    </subcellularLocation>
    <subcellularLocation>
        <location evidence="7">Nucleus</location>
    </subcellularLocation>
</comment>
<evidence type="ECO:0000256" key="7">
    <source>
        <dbReference type="PROSITE-ProRule" id="PRU00358"/>
    </source>
</evidence>
<dbReference type="Pfam" id="PF05033">
    <property type="entry name" value="Pre-SET"/>
    <property type="match status" value="1"/>
</dbReference>
<dbReference type="InterPro" id="IPR051357">
    <property type="entry name" value="H3K9_HMTase_SUVAR3-9"/>
</dbReference>
<dbReference type="EMBL" id="WJXA01000002">
    <property type="protein sequence ID" value="KAF7150978.1"/>
    <property type="molecule type" value="Genomic_DNA"/>
</dbReference>
<keyword evidence="5" id="KW-0949">S-adenosyl-L-methionine</keyword>
<dbReference type="InterPro" id="IPR003105">
    <property type="entry name" value="SRA_YDG"/>
</dbReference>
<keyword evidence="2" id="KW-0158">Chromosome</keyword>
<dbReference type="InterPro" id="IPR001214">
    <property type="entry name" value="SET_dom"/>
</dbReference>
<dbReference type="AlphaFoldDB" id="A0A834HDA1"/>
<reference evidence="10" key="1">
    <citation type="submission" date="2019-11" db="EMBL/GenBank/DDBJ databases">
        <authorList>
            <person name="Liu Y."/>
            <person name="Hou J."/>
            <person name="Li T.-Q."/>
            <person name="Guan C.-H."/>
            <person name="Wu X."/>
            <person name="Wu H.-Z."/>
            <person name="Ling F."/>
            <person name="Zhang R."/>
            <person name="Shi X.-G."/>
            <person name="Ren J.-P."/>
            <person name="Chen E.-F."/>
            <person name="Sun J.-M."/>
        </authorList>
    </citation>
    <scope>NUCLEOTIDE SEQUENCE</scope>
    <source>
        <strain evidence="10">Adult_tree_wgs_1</strain>
        <tissue evidence="10">Leaves</tissue>
    </source>
</reference>
<evidence type="ECO:0000259" key="9">
    <source>
        <dbReference type="PROSITE" id="PS51015"/>
    </source>
</evidence>
<evidence type="ECO:0000313" key="11">
    <source>
        <dbReference type="Proteomes" id="UP000626092"/>
    </source>
</evidence>
<dbReference type="GO" id="GO:0042054">
    <property type="term" value="F:histone methyltransferase activity"/>
    <property type="evidence" value="ECO:0007669"/>
    <property type="project" value="InterPro"/>
</dbReference>
<dbReference type="InterPro" id="IPR007728">
    <property type="entry name" value="Pre-SET_dom"/>
</dbReference>
<organism evidence="10 11">
    <name type="scientific">Rhododendron simsii</name>
    <name type="common">Sims's rhododendron</name>
    <dbReference type="NCBI Taxonomy" id="118357"/>
    <lineage>
        <taxon>Eukaryota</taxon>
        <taxon>Viridiplantae</taxon>
        <taxon>Streptophyta</taxon>
        <taxon>Embryophyta</taxon>
        <taxon>Tracheophyta</taxon>
        <taxon>Spermatophyta</taxon>
        <taxon>Magnoliopsida</taxon>
        <taxon>eudicotyledons</taxon>
        <taxon>Gunneridae</taxon>
        <taxon>Pentapetalae</taxon>
        <taxon>asterids</taxon>
        <taxon>Ericales</taxon>
        <taxon>Ericaceae</taxon>
        <taxon>Ericoideae</taxon>
        <taxon>Rhodoreae</taxon>
        <taxon>Rhododendron</taxon>
    </lineage>
</organism>
<dbReference type="SUPFAM" id="SSF82199">
    <property type="entry name" value="SET domain"/>
    <property type="match status" value="1"/>
</dbReference>
<dbReference type="InterPro" id="IPR003616">
    <property type="entry name" value="Post-SET_dom"/>
</dbReference>
<evidence type="ECO:0000313" key="10">
    <source>
        <dbReference type="EMBL" id="KAF7150978.1"/>
    </source>
</evidence>
<evidence type="ECO:0000259" key="8">
    <source>
        <dbReference type="PROSITE" id="PS50868"/>
    </source>
</evidence>
<evidence type="ECO:0000256" key="1">
    <source>
        <dbReference type="ARBA" id="ARBA00004286"/>
    </source>
</evidence>
<gene>
    <name evidence="10" type="ORF">RHSIM_Rhsim02G0108300</name>
</gene>
<sequence>MHASLNTRPAENGYCTSFGVFLKFKKLKVSAIRDFPPGCRPCMLLNNMMSQDTEAGASRMQEENSVADEKTVNGLLDLEVKLVAAAEKVKPENSECLHEVEVQAVVKSEGAPERDIASDSSSMVDGMVPPGGSKAQSPQPWRSSDVTILKETALKNETFSAPFEASVQGGLLREGVRVKGESCSVSKTEWSRIEELDGGVQDGNALKRTVRAEVEGAPLRVIARAGDGNVRDGNAQKRKLEGSVLEPRTQFQKVTPTGLNRRPSGGGVALGRGVDKVIVQGLMAATNHSGRCGNEGGDVVSSLNGMKVGNKVRRHEVSRVKGRNLSTSFSRVNFYEGDHTRQGQNSIKKKLLSSRKHVSVGKLDVVKDEAGFALQWQNESSPSSQREHHDLKVKLPPFGPNSSSHGNMANKVSETLRLYQVICGKPLRGEESTVWTQGYLRRRIDLRADKIIRARGVKTGKRLVASVPGVEVNDEFYYADDLDNPDVLVYSGQGGNVVGKVKRPEDQKLQRGNLALKNSISVKNPVRVVHEFKETKASGSDASEKIVLTYNYDGLYTVERYWQEVGPHEKLVYMFELKRMPGQPEVSWKEAKKLKKYKVREGVCVGDISGGIESFPICAVNTKSKEKPPKFNYVPLMKYPDWYHSSLPRGCECIGGCSVSKKCSCVVKNGGEFPYNYNGAIVEAKSLVYEKFICEYNGELLEDKEAEQRQNDEYLFDIGRNYSECFLVGLSSGVVESSCFTNVLYDHEDKRMPRIMLFAAENIPPLKELTCHYNYAVDQVRDSDGEIRMKTCYCGSAECIGRIY</sequence>
<feature type="domain" description="Post-SET" evidence="8">
    <location>
        <begin position="788"/>
        <end position="804"/>
    </location>
</feature>
<dbReference type="GO" id="GO:0003690">
    <property type="term" value="F:double-stranded DNA binding"/>
    <property type="evidence" value="ECO:0007669"/>
    <property type="project" value="TreeGrafter"/>
</dbReference>
<dbReference type="SUPFAM" id="SSF88697">
    <property type="entry name" value="PUA domain-like"/>
    <property type="match status" value="1"/>
</dbReference>
<keyword evidence="11" id="KW-1185">Reference proteome</keyword>
<proteinExistence type="predicted"/>
<feature type="domain" description="YDG" evidence="9">
    <location>
        <begin position="427"/>
        <end position="579"/>
    </location>
</feature>
<dbReference type="InterPro" id="IPR036987">
    <property type="entry name" value="SRA-YDG_sf"/>
</dbReference>
<dbReference type="GO" id="GO:0032259">
    <property type="term" value="P:methylation"/>
    <property type="evidence" value="ECO:0007669"/>
    <property type="project" value="UniProtKB-KW"/>
</dbReference>
<dbReference type="PROSITE" id="PS50868">
    <property type="entry name" value="POST_SET"/>
    <property type="match status" value="1"/>
</dbReference>
<comment type="caution">
    <text evidence="10">The sequence shown here is derived from an EMBL/GenBank/DDBJ whole genome shotgun (WGS) entry which is preliminary data.</text>
</comment>
<dbReference type="Gene3D" id="2.30.280.10">
    <property type="entry name" value="SRA-YDG"/>
    <property type="match status" value="1"/>
</dbReference>
<protein>
    <submittedName>
        <fullName evidence="10">Uncharacterized protein</fullName>
    </submittedName>
</protein>
<dbReference type="PANTHER" id="PTHR45660">
    <property type="entry name" value="HISTONE-LYSINE N-METHYLTRANSFERASE SETMAR"/>
    <property type="match status" value="1"/>
</dbReference>
<dbReference type="GO" id="GO:0005694">
    <property type="term" value="C:chromosome"/>
    <property type="evidence" value="ECO:0007669"/>
    <property type="project" value="UniProtKB-SubCell"/>
</dbReference>
<dbReference type="GO" id="GO:0008270">
    <property type="term" value="F:zinc ion binding"/>
    <property type="evidence" value="ECO:0007669"/>
    <property type="project" value="InterPro"/>
</dbReference>
<dbReference type="SMART" id="SM00466">
    <property type="entry name" value="SRA"/>
    <property type="match status" value="1"/>
</dbReference>
<evidence type="ECO:0000256" key="4">
    <source>
        <dbReference type="ARBA" id="ARBA00022679"/>
    </source>
</evidence>
<dbReference type="Pfam" id="PF02182">
    <property type="entry name" value="SAD_SRA"/>
    <property type="match status" value="1"/>
</dbReference>
<dbReference type="SMART" id="SM00468">
    <property type="entry name" value="PreSET"/>
    <property type="match status" value="1"/>
</dbReference>
<accession>A0A834HDA1</accession>